<evidence type="ECO:0000313" key="1">
    <source>
        <dbReference type="EMBL" id="KAJ8674523.1"/>
    </source>
</evidence>
<evidence type="ECO:0000313" key="2">
    <source>
        <dbReference type="Proteomes" id="UP001239111"/>
    </source>
</evidence>
<reference evidence="1" key="1">
    <citation type="submission" date="2023-04" db="EMBL/GenBank/DDBJ databases">
        <title>A chromosome-level genome assembly of the parasitoid wasp Eretmocerus hayati.</title>
        <authorList>
            <person name="Zhong Y."/>
            <person name="Liu S."/>
            <person name="Liu Y."/>
        </authorList>
    </citation>
    <scope>NUCLEOTIDE SEQUENCE</scope>
    <source>
        <strain evidence="1">ZJU_SS_LIU_2023</strain>
    </source>
</reference>
<organism evidence="1 2">
    <name type="scientific">Eretmocerus hayati</name>
    <dbReference type="NCBI Taxonomy" id="131215"/>
    <lineage>
        <taxon>Eukaryota</taxon>
        <taxon>Metazoa</taxon>
        <taxon>Ecdysozoa</taxon>
        <taxon>Arthropoda</taxon>
        <taxon>Hexapoda</taxon>
        <taxon>Insecta</taxon>
        <taxon>Pterygota</taxon>
        <taxon>Neoptera</taxon>
        <taxon>Endopterygota</taxon>
        <taxon>Hymenoptera</taxon>
        <taxon>Apocrita</taxon>
        <taxon>Proctotrupomorpha</taxon>
        <taxon>Chalcidoidea</taxon>
        <taxon>Aphelinidae</taxon>
        <taxon>Aphelininae</taxon>
        <taxon>Eretmocerus</taxon>
    </lineage>
</organism>
<dbReference type="EMBL" id="CM056743">
    <property type="protein sequence ID" value="KAJ8674523.1"/>
    <property type="molecule type" value="Genomic_DNA"/>
</dbReference>
<gene>
    <name evidence="1" type="ORF">QAD02_005785</name>
</gene>
<protein>
    <submittedName>
        <fullName evidence="1">Uncharacterized protein</fullName>
    </submittedName>
</protein>
<accession>A0ACC2NUJ4</accession>
<sequence length="197" mass="22004">MGKEWKGRYTDYCLIISSTHILCSHREFWTVTEFSCSGTAQLLADGSQYEVESMLKGHGVTLYKLKSRIEANSRAEPITVVSSKPQPGTEVTLVSLLLGEGDSSNRKVLIQTENVTLIPPDKCNIEFSMGLSECSSHLWIKQSYDRRYTYRPSFLLVQGKLAGMLSGGADFFLNGDRTKGFVNVARMNGSIEYPRDD</sequence>
<dbReference type="Proteomes" id="UP001239111">
    <property type="component" value="Chromosome 3"/>
</dbReference>
<keyword evidence="2" id="KW-1185">Reference proteome</keyword>
<comment type="caution">
    <text evidence="1">The sequence shown here is derived from an EMBL/GenBank/DDBJ whole genome shotgun (WGS) entry which is preliminary data.</text>
</comment>
<name>A0ACC2NUJ4_9HYME</name>
<proteinExistence type="predicted"/>